<accession>A0A371YW56</accession>
<evidence type="ECO:0000313" key="2">
    <source>
        <dbReference type="Proteomes" id="UP000262371"/>
    </source>
</evidence>
<name>A0A371YW56_9PROT</name>
<comment type="caution">
    <text evidence="1">The sequence shown here is derived from an EMBL/GenBank/DDBJ whole genome shotgun (WGS) entry which is preliminary data.</text>
</comment>
<protein>
    <submittedName>
        <fullName evidence="1">Uncharacterized protein</fullName>
    </submittedName>
</protein>
<sequence length="135" mass="15844">MLPSEGSIGIFWLVSEKGNSRFLLDRRPLSQGETYGNAMTWGGHYEFWEQIRSGCMKECSAVPQWSEYEEWPRGRVVYNIRENIFIVYADRKLLTDEMKREIRKAFSLPTLNTRYSPDNHYISIRSVMLPQLNGT</sequence>
<dbReference type="Proteomes" id="UP000262371">
    <property type="component" value="Unassembled WGS sequence"/>
</dbReference>
<reference evidence="1 2" key="1">
    <citation type="submission" date="2018-08" db="EMBL/GenBank/DDBJ databases">
        <title>Komagataeibacter sp. AV 382.</title>
        <authorList>
            <person name="Skraban J."/>
            <person name="Trcek J."/>
        </authorList>
    </citation>
    <scope>NUCLEOTIDE SEQUENCE [LARGE SCALE GENOMIC DNA]</scope>
    <source>
        <strain evidence="1 2">AV 382</strain>
    </source>
</reference>
<proteinExistence type="predicted"/>
<evidence type="ECO:0000313" key="1">
    <source>
        <dbReference type="EMBL" id="RFD18476.1"/>
    </source>
</evidence>
<dbReference type="EMBL" id="QUWV01000214">
    <property type="protein sequence ID" value="RFD18476.1"/>
    <property type="molecule type" value="Genomic_DNA"/>
</dbReference>
<keyword evidence="2" id="KW-1185">Reference proteome</keyword>
<organism evidence="1 2">
    <name type="scientific">Komagataeibacter melaceti</name>
    <dbReference type="NCBI Taxonomy" id="2766577"/>
    <lineage>
        <taxon>Bacteria</taxon>
        <taxon>Pseudomonadati</taxon>
        <taxon>Pseudomonadota</taxon>
        <taxon>Alphaproteobacteria</taxon>
        <taxon>Acetobacterales</taxon>
        <taxon>Acetobacteraceae</taxon>
        <taxon>Komagataeibacter</taxon>
    </lineage>
</organism>
<dbReference type="AlphaFoldDB" id="A0A371YW56"/>
<gene>
    <name evidence="1" type="ORF">DY926_16435</name>
</gene>